<dbReference type="Proteomes" id="UP000799291">
    <property type="component" value="Unassembled WGS sequence"/>
</dbReference>
<dbReference type="EMBL" id="MU005636">
    <property type="protein sequence ID" value="KAF2676329.1"/>
    <property type="molecule type" value="Genomic_DNA"/>
</dbReference>
<protein>
    <submittedName>
        <fullName evidence="1">Uncharacterized protein</fullName>
    </submittedName>
</protein>
<evidence type="ECO:0000313" key="2">
    <source>
        <dbReference type="Proteomes" id="UP000799291"/>
    </source>
</evidence>
<reference evidence="1" key="1">
    <citation type="journal article" date="2020" name="Stud. Mycol.">
        <title>101 Dothideomycetes genomes: a test case for predicting lifestyles and emergence of pathogens.</title>
        <authorList>
            <person name="Haridas S."/>
            <person name="Albert R."/>
            <person name="Binder M."/>
            <person name="Bloem J."/>
            <person name="Labutti K."/>
            <person name="Salamov A."/>
            <person name="Andreopoulos B."/>
            <person name="Baker S."/>
            <person name="Barry K."/>
            <person name="Bills G."/>
            <person name="Bluhm B."/>
            <person name="Cannon C."/>
            <person name="Castanera R."/>
            <person name="Culley D."/>
            <person name="Daum C."/>
            <person name="Ezra D."/>
            <person name="Gonzalez J."/>
            <person name="Henrissat B."/>
            <person name="Kuo A."/>
            <person name="Liang C."/>
            <person name="Lipzen A."/>
            <person name="Lutzoni F."/>
            <person name="Magnuson J."/>
            <person name="Mondo S."/>
            <person name="Nolan M."/>
            <person name="Ohm R."/>
            <person name="Pangilinan J."/>
            <person name="Park H.-J."/>
            <person name="Ramirez L."/>
            <person name="Alfaro M."/>
            <person name="Sun H."/>
            <person name="Tritt A."/>
            <person name="Yoshinaga Y."/>
            <person name="Zwiers L.-H."/>
            <person name="Turgeon B."/>
            <person name="Goodwin S."/>
            <person name="Spatafora J."/>
            <person name="Crous P."/>
            <person name="Grigoriev I."/>
        </authorList>
    </citation>
    <scope>NUCLEOTIDE SEQUENCE</scope>
    <source>
        <strain evidence="1">CBS 122367</strain>
    </source>
</reference>
<sequence length="208" mass="23302">MTDLTLFRACRSMLAPMHDPTVKQASAVYDKSPLFTGDDHDNCKVCIQIHHPSINRPLPFKVSLDGNFSRDSDPIFRMSLGSIPQPDELVLLPTFNLFLQFCEPGHHAAFIWASPKSDLYGRSSISVTVGPLSPNTRQRLLRVGPALAEKMHSGALDMSQTAGRDWQAKLTDAFDRYQRAWKYTVDIQCPGSSVGQPRPLRYLKPSME</sequence>
<evidence type="ECO:0000313" key="1">
    <source>
        <dbReference type="EMBL" id="KAF2676329.1"/>
    </source>
</evidence>
<name>A0A6G1IEK0_9PLEO</name>
<dbReference type="AlphaFoldDB" id="A0A6G1IEK0"/>
<organism evidence="1 2">
    <name type="scientific">Lentithecium fluviatile CBS 122367</name>
    <dbReference type="NCBI Taxonomy" id="1168545"/>
    <lineage>
        <taxon>Eukaryota</taxon>
        <taxon>Fungi</taxon>
        <taxon>Dikarya</taxon>
        <taxon>Ascomycota</taxon>
        <taxon>Pezizomycotina</taxon>
        <taxon>Dothideomycetes</taxon>
        <taxon>Pleosporomycetidae</taxon>
        <taxon>Pleosporales</taxon>
        <taxon>Massarineae</taxon>
        <taxon>Lentitheciaceae</taxon>
        <taxon>Lentithecium</taxon>
    </lineage>
</organism>
<proteinExistence type="predicted"/>
<gene>
    <name evidence="1" type="ORF">K458DRAFT_410547</name>
</gene>
<keyword evidence="2" id="KW-1185">Reference proteome</keyword>
<accession>A0A6G1IEK0</accession>